<dbReference type="InterPro" id="IPR000524">
    <property type="entry name" value="Tscrpt_reg_HTH_GntR"/>
</dbReference>
<evidence type="ECO:0000313" key="8">
    <source>
        <dbReference type="Proteomes" id="UP000321933"/>
    </source>
</evidence>
<dbReference type="InterPro" id="IPR051446">
    <property type="entry name" value="HTH_trans_reg/aminotransferase"/>
</dbReference>
<evidence type="ECO:0000313" key="7">
    <source>
        <dbReference type="EMBL" id="TXS94589.1"/>
    </source>
</evidence>
<dbReference type="PANTHER" id="PTHR46577:SF1">
    <property type="entry name" value="HTH-TYPE TRANSCRIPTIONAL REGULATORY PROTEIN GABR"/>
    <property type="match status" value="1"/>
</dbReference>
<dbReference type="OrthoDB" id="9804020at2"/>
<dbReference type="InterPro" id="IPR036388">
    <property type="entry name" value="WH-like_DNA-bd_sf"/>
</dbReference>
<proteinExistence type="inferred from homology"/>
<dbReference type="InterPro" id="IPR015421">
    <property type="entry name" value="PyrdxlP-dep_Trfase_major"/>
</dbReference>
<evidence type="ECO:0000256" key="2">
    <source>
        <dbReference type="ARBA" id="ARBA00022898"/>
    </source>
</evidence>
<keyword evidence="7" id="KW-0032">Aminotransferase</keyword>
<organism evidence="7 8">
    <name type="scientific">Parahaliea aestuarii</name>
    <dbReference type="NCBI Taxonomy" id="1852021"/>
    <lineage>
        <taxon>Bacteria</taxon>
        <taxon>Pseudomonadati</taxon>
        <taxon>Pseudomonadota</taxon>
        <taxon>Gammaproteobacteria</taxon>
        <taxon>Cellvibrionales</taxon>
        <taxon>Halieaceae</taxon>
        <taxon>Parahaliea</taxon>
    </lineage>
</organism>
<protein>
    <submittedName>
        <fullName evidence="7">PLP-dependent aminotransferase family protein</fullName>
    </submittedName>
</protein>
<sequence length="460" mass="49860">MTFADISLNNEGVPLYRQLADILAQRIGRGELAPGDRLPTHRALADAVGVTIGTVTRAYAEAERRGLVEARVGAGTFVRRAQGPGWSFEQHDKQTRTLGYNIPPAIDRAGVLQRALRQLADHGATLNQLMLYQSPQGIAEHRQCLAQWLGRLGVSLDPERLLFTSGAQHGVQLALQTLCRPGDNVLCERLTYPGLLSLARQQHLHVRPVEMDSEGLLPEAVDAACRQHRPRLLYVTPTIQNPTTATLGDARRDAIIGVCREHNVVVLEDDVHGLLPRQRPAPLVNRDPGAVIHVGGLGKALAPGLRLGYLQAPAEYRDALVAGIQNHSWMISPLLTALATLLIEQGAADRLLQAVQSEMEVRWECAAACLSGYRLRFHPQGFHGWLELPDELPLSECLMQARARGLDVKSAELFATPGCPAPPAIRLAASAPASIDELAQALGLLREVLAGGGPRDAFTL</sequence>
<dbReference type="AlphaFoldDB" id="A0A5C9A3E5"/>
<dbReference type="Pfam" id="PF00155">
    <property type="entry name" value="Aminotran_1_2"/>
    <property type="match status" value="1"/>
</dbReference>
<dbReference type="InterPro" id="IPR015424">
    <property type="entry name" value="PyrdxlP-dep_Trfase"/>
</dbReference>
<dbReference type="InterPro" id="IPR004839">
    <property type="entry name" value="Aminotransferase_I/II_large"/>
</dbReference>
<comment type="caution">
    <text evidence="7">The sequence shown here is derived from an EMBL/GenBank/DDBJ whole genome shotgun (WGS) entry which is preliminary data.</text>
</comment>
<accession>A0A5C9A3E5</accession>
<comment type="similarity">
    <text evidence="1">In the C-terminal section; belongs to the class-I pyridoxal-phosphate-dependent aminotransferase family.</text>
</comment>
<keyword evidence="4" id="KW-0238">DNA-binding</keyword>
<dbReference type="GO" id="GO:0003700">
    <property type="term" value="F:DNA-binding transcription factor activity"/>
    <property type="evidence" value="ECO:0007669"/>
    <property type="project" value="InterPro"/>
</dbReference>
<keyword evidence="7" id="KW-0808">Transferase</keyword>
<dbReference type="GO" id="GO:0003677">
    <property type="term" value="F:DNA binding"/>
    <property type="evidence" value="ECO:0007669"/>
    <property type="project" value="UniProtKB-KW"/>
</dbReference>
<gene>
    <name evidence="7" type="ORF">FVW59_01340</name>
</gene>
<dbReference type="InterPro" id="IPR036390">
    <property type="entry name" value="WH_DNA-bd_sf"/>
</dbReference>
<dbReference type="CDD" id="cd00609">
    <property type="entry name" value="AAT_like"/>
    <property type="match status" value="1"/>
</dbReference>
<dbReference type="SUPFAM" id="SSF53383">
    <property type="entry name" value="PLP-dependent transferases"/>
    <property type="match status" value="1"/>
</dbReference>
<dbReference type="GO" id="GO:0030170">
    <property type="term" value="F:pyridoxal phosphate binding"/>
    <property type="evidence" value="ECO:0007669"/>
    <property type="project" value="InterPro"/>
</dbReference>
<keyword evidence="5" id="KW-0804">Transcription</keyword>
<evidence type="ECO:0000256" key="1">
    <source>
        <dbReference type="ARBA" id="ARBA00005384"/>
    </source>
</evidence>
<dbReference type="GO" id="GO:0008483">
    <property type="term" value="F:transaminase activity"/>
    <property type="evidence" value="ECO:0007669"/>
    <property type="project" value="UniProtKB-KW"/>
</dbReference>
<feature type="domain" description="HTH gntR-type" evidence="6">
    <location>
        <begin position="13"/>
        <end position="81"/>
    </location>
</feature>
<evidence type="ECO:0000256" key="3">
    <source>
        <dbReference type="ARBA" id="ARBA00023015"/>
    </source>
</evidence>
<keyword evidence="8" id="KW-1185">Reference proteome</keyword>
<dbReference type="PROSITE" id="PS50949">
    <property type="entry name" value="HTH_GNTR"/>
    <property type="match status" value="1"/>
</dbReference>
<dbReference type="PANTHER" id="PTHR46577">
    <property type="entry name" value="HTH-TYPE TRANSCRIPTIONAL REGULATORY PROTEIN GABR"/>
    <property type="match status" value="1"/>
</dbReference>
<dbReference type="CDD" id="cd07377">
    <property type="entry name" value="WHTH_GntR"/>
    <property type="match status" value="1"/>
</dbReference>
<dbReference type="Proteomes" id="UP000321933">
    <property type="component" value="Unassembled WGS sequence"/>
</dbReference>
<dbReference type="Gene3D" id="1.10.10.10">
    <property type="entry name" value="Winged helix-like DNA-binding domain superfamily/Winged helix DNA-binding domain"/>
    <property type="match status" value="1"/>
</dbReference>
<dbReference type="Pfam" id="PF00392">
    <property type="entry name" value="GntR"/>
    <property type="match status" value="1"/>
</dbReference>
<dbReference type="Gene3D" id="3.40.640.10">
    <property type="entry name" value="Type I PLP-dependent aspartate aminotransferase-like (Major domain)"/>
    <property type="match status" value="1"/>
</dbReference>
<dbReference type="EMBL" id="VRYZ01000001">
    <property type="protein sequence ID" value="TXS94589.1"/>
    <property type="molecule type" value="Genomic_DNA"/>
</dbReference>
<keyword evidence="3" id="KW-0805">Transcription regulation</keyword>
<evidence type="ECO:0000256" key="4">
    <source>
        <dbReference type="ARBA" id="ARBA00023125"/>
    </source>
</evidence>
<reference evidence="7 8" key="1">
    <citation type="submission" date="2019-08" db="EMBL/GenBank/DDBJ databases">
        <title>Parahaliea maris sp. nov., isolated from the surface seawater.</title>
        <authorList>
            <person name="Liu Y."/>
        </authorList>
    </citation>
    <scope>NUCLEOTIDE SEQUENCE [LARGE SCALE GENOMIC DNA]</scope>
    <source>
        <strain evidence="7 8">S2-26</strain>
    </source>
</reference>
<evidence type="ECO:0000256" key="5">
    <source>
        <dbReference type="ARBA" id="ARBA00023163"/>
    </source>
</evidence>
<dbReference type="SMART" id="SM00345">
    <property type="entry name" value="HTH_GNTR"/>
    <property type="match status" value="1"/>
</dbReference>
<evidence type="ECO:0000259" key="6">
    <source>
        <dbReference type="PROSITE" id="PS50949"/>
    </source>
</evidence>
<keyword evidence="2" id="KW-0663">Pyridoxal phosphate</keyword>
<dbReference type="SUPFAM" id="SSF46785">
    <property type="entry name" value="Winged helix' DNA-binding domain"/>
    <property type="match status" value="1"/>
</dbReference>
<name>A0A5C9A3E5_9GAMM</name>